<keyword evidence="2" id="KW-1185">Reference proteome</keyword>
<name>A0ACB7WDL3_DIOAL</name>
<dbReference type="Proteomes" id="UP000827976">
    <property type="component" value="Chromosome 4"/>
</dbReference>
<proteinExistence type="predicted"/>
<evidence type="ECO:0000313" key="1">
    <source>
        <dbReference type="EMBL" id="KAH7686002.1"/>
    </source>
</evidence>
<sequence>MSGGEKREFYGYHFNDELSSFFGQRSESMGGTGMLDLQNGEPPAALMTFNEFFHGPAYYNNALARAFDVSSSPEEGLGVSEGGKTMRDVEVESNIGGGVTPVTPNSSVSLSSTEAAGEEDSGRCKKDLQGEEKVEEKGAENDAEKSKKVNKPRKKGEKRQREPRFAFMTKSEVDHLEDGYRWRKYGQKAVKNSPYPRSYYRCTTQKCTVKKRVERSYQDPTIVITTYEGQHTHQSPATLRGNSHILASSSSSIMPPGFPQQLLMHQMPSLNINHHHQQMDANPNMFLQSLQTPLHQQFQIPDNYGLLQDIIPTLIHNNHP</sequence>
<evidence type="ECO:0000313" key="2">
    <source>
        <dbReference type="Proteomes" id="UP000827976"/>
    </source>
</evidence>
<dbReference type="EMBL" id="CM037014">
    <property type="protein sequence ID" value="KAH7686002.1"/>
    <property type="molecule type" value="Genomic_DNA"/>
</dbReference>
<comment type="caution">
    <text evidence="1">The sequence shown here is derived from an EMBL/GenBank/DDBJ whole genome shotgun (WGS) entry which is preliminary data.</text>
</comment>
<reference evidence="2" key="1">
    <citation type="journal article" date="2022" name="Nat. Commun.">
        <title>Chromosome evolution and the genetic basis of agronomically important traits in greater yam.</title>
        <authorList>
            <person name="Bredeson J.V."/>
            <person name="Lyons J.B."/>
            <person name="Oniyinde I.O."/>
            <person name="Okereke N.R."/>
            <person name="Kolade O."/>
            <person name="Nnabue I."/>
            <person name="Nwadili C.O."/>
            <person name="Hribova E."/>
            <person name="Parker M."/>
            <person name="Nwogha J."/>
            <person name="Shu S."/>
            <person name="Carlson J."/>
            <person name="Kariba R."/>
            <person name="Muthemba S."/>
            <person name="Knop K."/>
            <person name="Barton G.J."/>
            <person name="Sherwood A.V."/>
            <person name="Lopez-Montes A."/>
            <person name="Asiedu R."/>
            <person name="Jamnadass R."/>
            <person name="Muchugi A."/>
            <person name="Goodstein D."/>
            <person name="Egesi C.N."/>
            <person name="Featherston J."/>
            <person name="Asfaw A."/>
            <person name="Simpson G.G."/>
            <person name="Dolezel J."/>
            <person name="Hendre P.S."/>
            <person name="Van Deynze A."/>
            <person name="Kumar P.L."/>
            <person name="Obidiegwu J.E."/>
            <person name="Bhattacharjee R."/>
            <person name="Rokhsar D.S."/>
        </authorList>
    </citation>
    <scope>NUCLEOTIDE SEQUENCE [LARGE SCALE GENOMIC DNA]</scope>
    <source>
        <strain evidence="2">cv. TDa95/00328</strain>
    </source>
</reference>
<accession>A0ACB7WDL3</accession>
<organism evidence="1 2">
    <name type="scientific">Dioscorea alata</name>
    <name type="common">Purple yam</name>
    <dbReference type="NCBI Taxonomy" id="55571"/>
    <lineage>
        <taxon>Eukaryota</taxon>
        <taxon>Viridiplantae</taxon>
        <taxon>Streptophyta</taxon>
        <taxon>Embryophyta</taxon>
        <taxon>Tracheophyta</taxon>
        <taxon>Spermatophyta</taxon>
        <taxon>Magnoliopsida</taxon>
        <taxon>Liliopsida</taxon>
        <taxon>Dioscoreales</taxon>
        <taxon>Dioscoreaceae</taxon>
        <taxon>Dioscorea</taxon>
    </lineage>
</organism>
<protein>
    <submittedName>
        <fullName evidence="1">WRKY domain-containing protein</fullName>
    </submittedName>
</protein>
<gene>
    <name evidence="1" type="ORF">IHE45_04G076400</name>
</gene>